<dbReference type="PANTHER" id="PTHR34512">
    <property type="entry name" value="CELL SURFACE PROTEIN"/>
    <property type="match status" value="1"/>
</dbReference>
<dbReference type="SUPFAM" id="SSF52129">
    <property type="entry name" value="Caspase-like"/>
    <property type="match status" value="1"/>
</dbReference>
<keyword evidence="5" id="KW-1185">Reference proteome</keyword>
<dbReference type="SMART" id="SM00564">
    <property type="entry name" value="PQQ"/>
    <property type="match status" value="7"/>
</dbReference>
<proteinExistence type="predicted"/>
<dbReference type="Gene3D" id="2.130.10.10">
    <property type="entry name" value="YVTN repeat-like/Quinoprotein amine dehydrogenase"/>
    <property type="match status" value="2"/>
</dbReference>
<dbReference type="NCBIfam" id="NF047832">
    <property type="entry name" value="caspase_w_EACC1"/>
    <property type="match status" value="1"/>
</dbReference>
<gene>
    <name evidence="4" type="ORF">ACFSYJ_14140</name>
</gene>
<dbReference type="PROSITE" id="PS00018">
    <property type="entry name" value="EF_HAND_1"/>
    <property type="match status" value="1"/>
</dbReference>
<name>A0ABW5GE16_9PSEU</name>
<dbReference type="InterPro" id="IPR011047">
    <property type="entry name" value="Quinoprotein_ADH-like_sf"/>
</dbReference>
<dbReference type="InterPro" id="IPR002372">
    <property type="entry name" value="PQQ_rpt_dom"/>
</dbReference>
<evidence type="ECO:0000256" key="1">
    <source>
        <dbReference type="SAM" id="MobiDB-lite"/>
    </source>
</evidence>
<evidence type="ECO:0000313" key="5">
    <source>
        <dbReference type="Proteomes" id="UP001597419"/>
    </source>
</evidence>
<dbReference type="Gene3D" id="3.40.50.1460">
    <property type="match status" value="1"/>
</dbReference>
<dbReference type="SUPFAM" id="SSF50998">
    <property type="entry name" value="Quinoprotein alcohol dehydrogenase-like"/>
    <property type="match status" value="2"/>
</dbReference>
<accession>A0ABW5GE16</accession>
<sequence>MSGGRYALLVASSRFEDPGLARLVSPAEDVEALRRVLGDPAIGGFAVQTCVNRPAHEVSRAVEAFYADRRRDDMLLFYFTGHGLKDDRGRLYFAMTDTERRYPGATALAATFLHDVMERARSRCDVLVLDCCYSGAFATSRAAKGDPAIHTSERFAARGRAVLTASDALQFSFDGDRKDGERPLSVFTGLIVEGLRTGAADRDDNGYVDVDELYDYVDDRMREVAPQQQPGKWQWDVQGRIVIANNPRSPGTALTPPPARIPLVPTGKPGRRFSRRTLLYAAGGAAVAGAGAWGVTRLLAGDGPRPWFFETGGEIYSSPAVDGGTVFVGSTDRGLYAVDLATGTLRWRYAAGGPITSSPAVEGGVVYVGCNDGNVHAVEAATGRKRWTFATEAVIHSSPVVAEGTVYVGSRDHHVYAIDAATGAQRWRFAGGDWFNSSPTVSPASGPDGGTVYIGCRDHNVYALNAATGARRWNYTTSLTVDCSAAVSGSMVCVGSDDQSLYALDARTGQWIWQFRAEGGIVSSPAREGDAVYVGSDDNSLYAVSASTGRPNWRYRTGNGIRSSPVVGGDTVYVGSRDRGLHAVDTTTGQARWTFPTRGPIDDSSPVLAAGYVLVGSLDHRLYAVRATDGAGP</sequence>
<dbReference type="EMBL" id="JBHUKU010000007">
    <property type="protein sequence ID" value="MFD2459751.1"/>
    <property type="molecule type" value="Genomic_DNA"/>
</dbReference>
<dbReference type="InterPro" id="IPR029030">
    <property type="entry name" value="Caspase-like_dom_sf"/>
</dbReference>
<dbReference type="Pfam" id="PF13360">
    <property type="entry name" value="PQQ_2"/>
    <property type="match status" value="2"/>
</dbReference>
<feature type="domain" description="Pyrrolo-quinoline quinone repeat" evidence="3">
    <location>
        <begin position="356"/>
        <end position="478"/>
    </location>
</feature>
<dbReference type="InterPro" id="IPR011600">
    <property type="entry name" value="Pept_C14_caspase"/>
</dbReference>
<reference evidence="5" key="1">
    <citation type="journal article" date="2019" name="Int. J. Syst. Evol. Microbiol.">
        <title>The Global Catalogue of Microorganisms (GCM) 10K type strain sequencing project: providing services to taxonomists for standard genome sequencing and annotation.</title>
        <authorList>
            <consortium name="The Broad Institute Genomics Platform"/>
            <consortium name="The Broad Institute Genome Sequencing Center for Infectious Disease"/>
            <person name="Wu L."/>
            <person name="Ma J."/>
        </authorList>
    </citation>
    <scope>NUCLEOTIDE SEQUENCE [LARGE SCALE GENOMIC DNA]</scope>
    <source>
        <strain evidence="5">CGMCC 4.7643</strain>
    </source>
</reference>
<organism evidence="4 5">
    <name type="scientific">Amycolatopsis samaneae</name>
    <dbReference type="NCBI Taxonomy" id="664691"/>
    <lineage>
        <taxon>Bacteria</taxon>
        <taxon>Bacillati</taxon>
        <taxon>Actinomycetota</taxon>
        <taxon>Actinomycetes</taxon>
        <taxon>Pseudonocardiales</taxon>
        <taxon>Pseudonocardiaceae</taxon>
        <taxon>Amycolatopsis</taxon>
    </lineage>
</organism>
<feature type="region of interest" description="Disordered" evidence="1">
    <location>
        <begin position="248"/>
        <end position="267"/>
    </location>
</feature>
<dbReference type="Proteomes" id="UP001597419">
    <property type="component" value="Unassembled WGS sequence"/>
</dbReference>
<dbReference type="RefSeq" id="WP_345403233.1">
    <property type="nucleotide sequence ID" value="NZ_BAABHG010000014.1"/>
</dbReference>
<protein>
    <submittedName>
        <fullName evidence="4">PQQ-binding-like beta-propeller repeat protein</fullName>
    </submittedName>
</protein>
<evidence type="ECO:0000259" key="2">
    <source>
        <dbReference type="Pfam" id="PF00656"/>
    </source>
</evidence>
<comment type="caution">
    <text evidence="4">The sequence shown here is derived from an EMBL/GenBank/DDBJ whole genome shotgun (WGS) entry which is preliminary data.</text>
</comment>
<dbReference type="Pfam" id="PF00656">
    <property type="entry name" value="Peptidase_C14"/>
    <property type="match status" value="1"/>
</dbReference>
<feature type="domain" description="Pyrrolo-quinoline quinone repeat" evidence="3">
    <location>
        <begin position="498"/>
        <end position="631"/>
    </location>
</feature>
<feature type="domain" description="Peptidase C14 caspase" evidence="2">
    <location>
        <begin position="5"/>
        <end position="230"/>
    </location>
</feature>
<dbReference type="InterPro" id="IPR018391">
    <property type="entry name" value="PQQ_b-propeller_rpt"/>
</dbReference>
<dbReference type="InterPro" id="IPR015943">
    <property type="entry name" value="WD40/YVTN_repeat-like_dom_sf"/>
</dbReference>
<evidence type="ECO:0000259" key="3">
    <source>
        <dbReference type="Pfam" id="PF13360"/>
    </source>
</evidence>
<dbReference type="Gene3D" id="2.40.128.630">
    <property type="match status" value="1"/>
</dbReference>
<dbReference type="InterPro" id="IPR018247">
    <property type="entry name" value="EF_Hand_1_Ca_BS"/>
</dbReference>
<evidence type="ECO:0000313" key="4">
    <source>
        <dbReference type="EMBL" id="MFD2459751.1"/>
    </source>
</evidence>
<dbReference type="PANTHER" id="PTHR34512:SF30">
    <property type="entry name" value="OUTER MEMBRANE PROTEIN ASSEMBLY FACTOR BAMB"/>
    <property type="match status" value="1"/>
</dbReference>